<dbReference type="SFLD" id="SFLDG01386">
    <property type="entry name" value="main_SPASM_domain-containing"/>
    <property type="match status" value="1"/>
</dbReference>
<keyword evidence="5" id="KW-0408">Iron</keyword>
<evidence type="ECO:0000256" key="3">
    <source>
        <dbReference type="ARBA" id="ARBA00022691"/>
    </source>
</evidence>
<name>A0ABV2M051_9FIRM</name>
<keyword evidence="6" id="KW-0411">Iron-sulfur</keyword>
<evidence type="ECO:0000259" key="8">
    <source>
        <dbReference type="PROSITE" id="PS51918"/>
    </source>
</evidence>
<dbReference type="InterPro" id="IPR023867">
    <property type="entry name" value="Sulphatase_maturase_rSAM"/>
</dbReference>
<organism evidence="9 10">
    <name type="scientific">Blautia caecimuris</name>
    <dbReference type="NCBI Taxonomy" id="1796615"/>
    <lineage>
        <taxon>Bacteria</taxon>
        <taxon>Bacillati</taxon>
        <taxon>Bacillota</taxon>
        <taxon>Clostridia</taxon>
        <taxon>Lachnospirales</taxon>
        <taxon>Lachnospiraceae</taxon>
        <taxon>Blautia</taxon>
    </lineage>
</organism>
<sequence length="378" mass="44210">MKYLPNHKKIMLIITENCNLRCIYCYEKNKNGKSMTFETAKEILDRAYADMDGYESMVIELHGGEPFLNFTLIKKIDEYVIENYGNIPVLFRMITNGTLVHGEVQQWLSSRAERYELMLSIDGKQDQHDQNRKQIGGKGSFRQIDLDFFLNTWKHCPVSMTINAGTLDHMAEGTIWLQKKGFDCCNAFEWAVDWNLEESVPILRRGLDKLVEYYSEHLEQPLCLLVKYHLQDFYDKIDDSYRYCVDIDDPLECYDAQGKYAPCHGFTVFTTGSEEKAAQFEKFKISDFKFTKENMCYGCQLIHFCRVCFAANFMLTGNMQKQSAEICLFNRMCIRAGIRIQRNRIKNQGKVEEYEQKALQAAVDVEKYLDVLEEKLDR</sequence>
<dbReference type="Pfam" id="PF04055">
    <property type="entry name" value="Radical_SAM"/>
    <property type="match status" value="1"/>
</dbReference>
<keyword evidence="10" id="KW-1185">Reference proteome</keyword>
<dbReference type="InterPro" id="IPR013785">
    <property type="entry name" value="Aldolase_TIM"/>
</dbReference>
<evidence type="ECO:0000256" key="4">
    <source>
        <dbReference type="ARBA" id="ARBA00022723"/>
    </source>
</evidence>
<evidence type="ECO:0000313" key="10">
    <source>
        <dbReference type="Proteomes" id="UP001549106"/>
    </source>
</evidence>
<dbReference type="InterPro" id="IPR000385">
    <property type="entry name" value="MoaA_NifB_PqqE_Fe-S-bd_CS"/>
</dbReference>
<keyword evidence="2" id="KW-0004">4Fe-4S</keyword>
<evidence type="ECO:0000256" key="1">
    <source>
        <dbReference type="ARBA" id="ARBA00001966"/>
    </source>
</evidence>
<dbReference type="PANTHER" id="PTHR43273">
    <property type="entry name" value="ANAEROBIC SULFATASE-MATURATING ENZYME HOMOLOG ASLB-RELATED"/>
    <property type="match status" value="1"/>
</dbReference>
<evidence type="ECO:0000256" key="2">
    <source>
        <dbReference type="ARBA" id="ARBA00022485"/>
    </source>
</evidence>
<keyword evidence="4" id="KW-0479">Metal-binding</keyword>
<gene>
    <name evidence="9" type="ORF">ABID24_000123</name>
</gene>
<dbReference type="InterPro" id="IPR007197">
    <property type="entry name" value="rSAM"/>
</dbReference>
<dbReference type="RefSeq" id="WP_257463697.1">
    <property type="nucleotide sequence ID" value="NZ_JANJZT010000001.1"/>
</dbReference>
<feature type="domain" description="Radical SAM core" evidence="8">
    <location>
        <begin position="4"/>
        <end position="235"/>
    </location>
</feature>
<dbReference type="PANTHER" id="PTHR43273:SF3">
    <property type="entry name" value="ANAEROBIC SULFATASE-MATURATING ENZYME HOMOLOG ASLB-RELATED"/>
    <property type="match status" value="1"/>
</dbReference>
<dbReference type="CDD" id="cd01335">
    <property type="entry name" value="Radical_SAM"/>
    <property type="match status" value="1"/>
</dbReference>
<protein>
    <recommendedName>
        <fullName evidence="8">Radical SAM core domain-containing protein</fullName>
    </recommendedName>
</protein>
<dbReference type="Gene3D" id="3.20.20.70">
    <property type="entry name" value="Aldolase class I"/>
    <property type="match status" value="1"/>
</dbReference>
<accession>A0ABV2M051</accession>
<keyword evidence="3" id="KW-0949">S-adenosyl-L-methionine</keyword>
<comment type="caution">
    <text evidence="9">The sequence shown here is derived from an EMBL/GenBank/DDBJ whole genome shotgun (WGS) entry which is preliminary data.</text>
</comment>
<reference evidence="9 10" key="1">
    <citation type="submission" date="2024-06" db="EMBL/GenBank/DDBJ databases">
        <title>Genomic Encyclopedia of Type Strains, Phase IV (KMG-IV): sequencing the most valuable type-strain genomes for metagenomic binning, comparative biology and taxonomic classification.</title>
        <authorList>
            <person name="Goeker M."/>
        </authorList>
    </citation>
    <scope>NUCLEOTIDE SEQUENCE [LARGE SCALE GENOMIC DNA]</scope>
    <source>
        <strain evidence="9 10">DSM 29492</strain>
    </source>
</reference>
<dbReference type="SFLD" id="SFLDG01384">
    <property type="entry name" value="thioether_bond_formation_requi"/>
    <property type="match status" value="1"/>
</dbReference>
<comment type="similarity">
    <text evidence="7">Belongs to the radical SAM superfamily. Anaerobic sulfatase-maturating enzyme family.</text>
</comment>
<comment type="cofactor">
    <cofactor evidence="1">
        <name>[4Fe-4S] cluster</name>
        <dbReference type="ChEBI" id="CHEBI:49883"/>
    </cofactor>
</comment>
<evidence type="ECO:0000256" key="6">
    <source>
        <dbReference type="ARBA" id="ARBA00023014"/>
    </source>
</evidence>
<dbReference type="SFLD" id="SFLDS00029">
    <property type="entry name" value="Radical_SAM"/>
    <property type="match status" value="1"/>
</dbReference>
<proteinExistence type="inferred from homology"/>
<dbReference type="Proteomes" id="UP001549106">
    <property type="component" value="Unassembled WGS sequence"/>
</dbReference>
<dbReference type="SFLD" id="SFLDG01067">
    <property type="entry name" value="SPASM/twitch_domain_containing"/>
    <property type="match status" value="1"/>
</dbReference>
<evidence type="ECO:0000256" key="7">
    <source>
        <dbReference type="ARBA" id="ARBA00023601"/>
    </source>
</evidence>
<evidence type="ECO:0000256" key="5">
    <source>
        <dbReference type="ARBA" id="ARBA00023004"/>
    </source>
</evidence>
<dbReference type="SUPFAM" id="SSF102114">
    <property type="entry name" value="Radical SAM enzymes"/>
    <property type="match status" value="1"/>
</dbReference>
<dbReference type="InterPro" id="IPR058240">
    <property type="entry name" value="rSAM_sf"/>
</dbReference>
<dbReference type="EMBL" id="JBEPMJ010000001">
    <property type="protein sequence ID" value="MET3748907.1"/>
    <property type="molecule type" value="Genomic_DNA"/>
</dbReference>
<dbReference type="PROSITE" id="PS01305">
    <property type="entry name" value="MOAA_NIFB_PQQE"/>
    <property type="match status" value="1"/>
</dbReference>
<evidence type="ECO:0000313" key="9">
    <source>
        <dbReference type="EMBL" id="MET3748907.1"/>
    </source>
</evidence>
<dbReference type="PROSITE" id="PS51918">
    <property type="entry name" value="RADICAL_SAM"/>
    <property type="match status" value="1"/>
</dbReference>